<evidence type="ECO:0000256" key="6">
    <source>
        <dbReference type="ARBA" id="ARBA00023157"/>
    </source>
</evidence>
<dbReference type="AlphaFoldDB" id="A0A2Z4MDS8"/>
<dbReference type="PANTHER" id="PTHR42801">
    <property type="entry name" value="THIOREDOXIN-DEPENDENT PEROXIDE REDUCTASE"/>
    <property type="match status" value="1"/>
</dbReference>
<dbReference type="GO" id="GO:0034599">
    <property type="term" value="P:cellular response to oxidative stress"/>
    <property type="evidence" value="ECO:0007669"/>
    <property type="project" value="TreeGrafter"/>
</dbReference>
<dbReference type="Gene3D" id="3.40.30.10">
    <property type="entry name" value="Glutaredoxin"/>
    <property type="match status" value="1"/>
</dbReference>
<evidence type="ECO:0000256" key="8">
    <source>
        <dbReference type="ARBA" id="ARBA00032824"/>
    </source>
</evidence>
<keyword evidence="5" id="KW-0560">Oxidoreductase</keyword>
<keyword evidence="6" id="KW-1015">Disulfide bond</keyword>
<dbReference type="EC" id="1.11.1.24" evidence="2"/>
<keyword evidence="7" id="KW-0676">Redox-active center</keyword>
<evidence type="ECO:0000256" key="3">
    <source>
        <dbReference type="ARBA" id="ARBA00022559"/>
    </source>
</evidence>
<organism evidence="13 14">
    <name type="scientific">Brevibacillus brevis</name>
    <name type="common">Bacillus brevis</name>
    <dbReference type="NCBI Taxonomy" id="1393"/>
    <lineage>
        <taxon>Bacteria</taxon>
        <taxon>Bacillati</taxon>
        <taxon>Bacillota</taxon>
        <taxon>Bacilli</taxon>
        <taxon>Bacillales</taxon>
        <taxon>Paenibacillaceae</taxon>
        <taxon>Brevibacillus</taxon>
    </lineage>
</organism>
<gene>
    <name evidence="13" type="ORF">AB432_006065</name>
</gene>
<reference evidence="13 14" key="1">
    <citation type="journal article" date="2015" name="Genome Announc.">
        <title>Draft Genome Sequence of Brevibacillus brevis DZQ7, a Plant Growth-Promoting Rhizobacterium with Broad-Spectrum Antimicrobial Activity.</title>
        <authorList>
            <person name="Hou Q."/>
            <person name="Wang C."/>
            <person name="Hou X."/>
            <person name="Xia Z."/>
            <person name="Ye J."/>
            <person name="Liu K."/>
            <person name="Liu H."/>
            <person name="Wang J."/>
            <person name="Guo H."/>
            <person name="Yu X."/>
            <person name="Yang Y."/>
            <person name="Du B."/>
            <person name="Ding Y."/>
        </authorList>
    </citation>
    <scope>NUCLEOTIDE SEQUENCE [LARGE SCALE GENOMIC DNA]</scope>
    <source>
        <strain evidence="13 14">DZQ7</strain>
    </source>
</reference>
<keyword evidence="4" id="KW-0049">Antioxidant</keyword>
<dbReference type="EMBL" id="CP030117">
    <property type="protein sequence ID" value="AWX54616.1"/>
    <property type="molecule type" value="Genomic_DNA"/>
</dbReference>
<dbReference type="PROSITE" id="PS51352">
    <property type="entry name" value="THIOREDOXIN_2"/>
    <property type="match status" value="1"/>
</dbReference>
<evidence type="ECO:0000256" key="11">
    <source>
        <dbReference type="ARBA" id="ARBA00049091"/>
    </source>
</evidence>
<dbReference type="PANTHER" id="PTHR42801:SF7">
    <property type="entry name" value="SLL1159 PROTEIN"/>
    <property type="match status" value="1"/>
</dbReference>
<proteinExistence type="inferred from homology"/>
<dbReference type="Pfam" id="PF00578">
    <property type="entry name" value="AhpC-TSA"/>
    <property type="match status" value="1"/>
</dbReference>
<evidence type="ECO:0000256" key="10">
    <source>
        <dbReference type="ARBA" id="ARBA00041373"/>
    </source>
</evidence>
<comment type="catalytic activity">
    <reaction evidence="11">
        <text>a hydroperoxide + [thioredoxin]-dithiol = an alcohol + [thioredoxin]-disulfide + H2O</text>
        <dbReference type="Rhea" id="RHEA:62620"/>
        <dbReference type="Rhea" id="RHEA-COMP:10698"/>
        <dbReference type="Rhea" id="RHEA-COMP:10700"/>
        <dbReference type="ChEBI" id="CHEBI:15377"/>
        <dbReference type="ChEBI" id="CHEBI:29950"/>
        <dbReference type="ChEBI" id="CHEBI:30879"/>
        <dbReference type="ChEBI" id="CHEBI:35924"/>
        <dbReference type="ChEBI" id="CHEBI:50058"/>
        <dbReference type="EC" id="1.11.1.24"/>
    </reaction>
</comment>
<comment type="similarity">
    <text evidence="9">Belongs to the peroxiredoxin family. BCP/PrxQ subfamily.</text>
</comment>
<evidence type="ECO:0000256" key="2">
    <source>
        <dbReference type="ARBA" id="ARBA00013017"/>
    </source>
</evidence>
<dbReference type="InterPro" id="IPR000866">
    <property type="entry name" value="AhpC/TSA"/>
</dbReference>
<evidence type="ECO:0000256" key="4">
    <source>
        <dbReference type="ARBA" id="ARBA00022862"/>
    </source>
</evidence>
<dbReference type="Proteomes" id="UP000036061">
    <property type="component" value="Chromosome"/>
</dbReference>
<protein>
    <recommendedName>
        <fullName evidence="2">thioredoxin-dependent peroxiredoxin</fullName>
        <ecNumber evidence="2">1.11.1.24</ecNumber>
    </recommendedName>
    <alternativeName>
        <fullName evidence="10">Bacterioferritin comigratory protein</fullName>
    </alternativeName>
    <alternativeName>
        <fullName evidence="8">Thioredoxin peroxidase</fullName>
    </alternativeName>
</protein>
<dbReference type="SUPFAM" id="SSF52833">
    <property type="entry name" value="Thioredoxin-like"/>
    <property type="match status" value="1"/>
</dbReference>
<dbReference type="GO" id="GO:0005737">
    <property type="term" value="C:cytoplasm"/>
    <property type="evidence" value="ECO:0007669"/>
    <property type="project" value="TreeGrafter"/>
</dbReference>
<evidence type="ECO:0000313" key="13">
    <source>
        <dbReference type="EMBL" id="AWX54616.1"/>
    </source>
</evidence>
<dbReference type="InterPro" id="IPR013766">
    <property type="entry name" value="Thioredoxin_domain"/>
</dbReference>
<sequence length="220" mass="25073">MNKPHFQSLREELDHTTIQIADFLTREVTDAFTRSLEELRTSGQAKGLPIGSIAPDFTLNDHTGKTFTLSEEVVKGPVVLTFFRGSWCPYCNLELQAYQKQIDTITSLGAQLLTISPQSPAHSLTMQEKNELSFPLLCDTNNQVAEKYKLRFRLPDYLQDTYRSLDIDLKHFNSDDSWTLPIPATYILNNQGVIRSACLDPDYKKRMEPTEVLDILQTIT</sequence>
<evidence type="ECO:0000313" key="14">
    <source>
        <dbReference type="Proteomes" id="UP000036061"/>
    </source>
</evidence>
<dbReference type="RefSeq" id="WP_048031470.1">
    <property type="nucleotide sequence ID" value="NZ_CP030117.1"/>
</dbReference>
<feature type="domain" description="Thioredoxin" evidence="12">
    <location>
        <begin position="48"/>
        <end position="220"/>
    </location>
</feature>
<evidence type="ECO:0000256" key="9">
    <source>
        <dbReference type="ARBA" id="ARBA00038489"/>
    </source>
</evidence>
<evidence type="ECO:0000256" key="5">
    <source>
        <dbReference type="ARBA" id="ARBA00023002"/>
    </source>
</evidence>
<name>A0A2Z4MDS8_BREBE</name>
<comment type="function">
    <text evidence="1">Thiol-specific peroxidase that catalyzes the reduction of hydrogen peroxide and organic hydroperoxides to water and alcohols, respectively. Plays a role in cell protection against oxidative stress by detoxifying peroxides and as sensor of hydrogen peroxide-mediated signaling events.</text>
</comment>
<dbReference type="GO" id="GO:0008379">
    <property type="term" value="F:thioredoxin peroxidase activity"/>
    <property type="evidence" value="ECO:0007669"/>
    <property type="project" value="TreeGrafter"/>
</dbReference>
<keyword evidence="3" id="KW-0575">Peroxidase</keyword>
<dbReference type="InterPro" id="IPR036249">
    <property type="entry name" value="Thioredoxin-like_sf"/>
</dbReference>
<evidence type="ECO:0000256" key="1">
    <source>
        <dbReference type="ARBA" id="ARBA00003330"/>
    </source>
</evidence>
<dbReference type="InterPro" id="IPR050924">
    <property type="entry name" value="Peroxiredoxin_BCP/PrxQ"/>
</dbReference>
<evidence type="ECO:0000256" key="7">
    <source>
        <dbReference type="ARBA" id="ARBA00023284"/>
    </source>
</evidence>
<dbReference type="GO" id="GO:0045454">
    <property type="term" value="P:cell redox homeostasis"/>
    <property type="evidence" value="ECO:0007669"/>
    <property type="project" value="TreeGrafter"/>
</dbReference>
<accession>A0A2Z4MDS8</accession>
<dbReference type="CDD" id="cd02970">
    <property type="entry name" value="PRX_like2"/>
    <property type="match status" value="1"/>
</dbReference>
<evidence type="ECO:0000259" key="12">
    <source>
        <dbReference type="PROSITE" id="PS51352"/>
    </source>
</evidence>